<accession>A0ABT9Y433</accession>
<name>A0ABT9Y433_9BACI</name>
<dbReference type="Proteomes" id="UP001224122">
    <property type="component" value="Unassembled WGS sequence"/>
</dbReference>
<dbReference type="EMBL" id="JAUSTW010000014">
    <property type="protein sequence ID" value="MDQ0201942.1"/>
    <property type="molecule type" value="Genomic_DNA"/>
</dbReference>
<reference evidence="1 2" key="1">
    <citation type="submission" date="2023-07" db="EMBL/GenBank/DDBJ databases">
        <title>Genomic Encyclopedia of Type Strains, Phase IV (KMG-IV): sequencing the most valuable type-strain genomes for metagenomic binning, comparative biology and taxonomic classification.</title>
        <authorList>
            <person name="Goeker M."/>
        </authorList>
    </citation>
    <scope>NUCLEOTIDE SEQUENCE [LARGE SCALE GENOMIC DNA]</scope>
    <source>
        <strain evidence="1 2">DSM 27594</strain>
    </source>
</reference>
<comment type="caution">
    <text evidence="1">The sequence shown here is derived from an EMBL/GenBank/DDBJ whole genome shotgun (WGS) entry which is preliminary data.</text>
</comment>
<dbReference type="RefSeq" id="WP_307413704.1">
    <property type="nucleotide sequence ID" value="NZ_JAUSTW010000014.1"/>
</dbReference>
<evidence type="ECO:0000313" key="2">
    <source>
        <dbReference type="Proteomes" id="UP001224122"/>
    </source>
</evidence>
<protein>
    <submittedName>
        <fullName evidence="1">Uncharacterized protein</fullName>
    </submittedName>
</protein>
<sequence length="114" mass="12965">MTNQLLEEFFRNQGYIVENVLGQDHKTYIVIRNYCIPAGSLAGKTCHVGIEQTSSVPYVAPPAIHTFPVLIPMDMSSNLRTQPIGLGPEWQYWSRVLRVPPIPKAYGILYRYDL</sequence>
<proteinExistence type="predicted"/>
<gene>
    <name evidence="1" type="ORF">J2S10_005153</name>
</gene>
<evidence type="ECO:0000313" key="1">
    <source>
        <dbReference type="EMBL" id="MDQ0201942.1"/>
    </source>
</evidence>
<keyword evidence="2" id="KW-1185">Reference proteome</keyword>
<organism evidence="1 2">
    <name type="scientific">Neobacillus ginsengisoli</name>
    <dbReference type="NCBI Taxonomy" id="904295"/>
    <lineage>
        <taxon>Bacteria</taxon>
        <taxon>Bacillati</taxon>
        <taxon>Bacillota</taxon>
        <taxon>Bacilli</taxon>
        <taxon>Bacillales</taxon>
        <taxon>Bacillaceae</taxon>
        <taxon>Neobacillus</taxon>
    </lineage>
</organism>